<feature type="domain" description="Mos1 transposase HTH" evidence="1">
    <location>
        <begin position="3"/>
        <end position="36"/>
    </location>
</feature>
<sequence>MEVRAVMRYEWAHGTSILDIHQRLQNVYGDDVMSRQMVGSKNKIPRVKSPAFSDMLSSLTPFPILCRCLLQLWVWRGTQFGLHLPHSAFHQ</sequence>
<accession>A0A4Y2NGW4</accession>
<dbReference type="AlphaFoldDB" id="A0A4Y2NGW4"/>
<gene>
    <name evidence="2" type="ORF">AVEN_249494_1</name>
</gene>
<evidence type="ECO:0000313" key="2">
    <source>
        <dbReference type="EMBL" id="GBN38698.1"/>
    </source>
</evidence>
<reference evidence="2 3" key="1">
    <citation type="journal article" date="2019" name="Sci. Rep.">
        <title>Orb-weaving spider Araneus ventricosus genome elucidates the spidroin gene catalogue.</title>
        <authorList>
            <person name="Kono N."/>
            <person name="Nakamura H."/>
            <person name="Ohtoshi R."/>
            <person name="Moran D.A.P."/>
            <person name="Shinohara A."/>
            <person name="Yoshida Y."/>
            <person name="Fujiwara M."/>
            <person name="Mori M."/>
            <person name="Tomita M."/>
            <person name="Arakawa K."/>
        </authorList>
    </citation>
    <scope>NUCLEOTIDE SEQUENCE [LARGE SCALE GENOMIC DNA]</scope>
</reference>
<organism evidence="2 3">
    <name type="scientific">Araneus ventricosus</name>
    <name type="common">Orbweaver spider</name>
    <name type="synonym">Epeira ventricosa</name>
    <dbReference type="NCBI Taxonomy" id="182803"/>
    <lineage>
        <taxon>Eukaryota</taxon>
        <taxon>Metazoa</taxon>
        <taxon>Ecdysozoa</taxon>
        <taxon>Arthropoda</taxon>
        <taxon>Chelicerata</taxon>
        <taxon>Arachnida</taxon>
        <taxon>Araneae</taxon>
        <taxon>Araneomorphae</taxon>
        <taxon>Entelegynae</taxon>
        <taxon>Araneoidea</taxon>
        <taxon>Araneidae</taxon>
        <taxon>Araneus</taxon>
    </lineage>
</organism>
<comment type="caution">
    <text evidence="2">The sequence shown here is derived from an EMBL/GenBank/DDBJ whole genome shotgun (WGS) entry which is preliminary data.</text>
</comment>
<dbReference type="Pfam" id="PF17906">
    <property type="entry name" value="HTH_48"/>
    <property type="match status" value="1"/>
</dbReference>
<protein>
    <recommendedName>
        <fullName evidence="1">Mos1 transposase HTH domain-containing protein</fullName>
    </recommendedName>
</protein>
<evidence type="ECO:0000259" key="1">
    <source>
        <dbReference type="Pfam" id="PF17906"/>
    </source>
</evidence>
<dbReference type="OrthoDB" id="6417227at2759"/>
<proteinExistence type="predicted"/>
<dbReference type="EMBL" id="BGPR01009223">
    <property type="protein sequence ID" value="GBN38698.1"/>
    <property type="molecule type" value="Genomic_DNA"/>
</dbReference>
<dbReference type="Proteomes" id="UP000499080">
    <property type="component" value="Unassembled WGS sequence"/>
</dbReference>
<dbReference type="InterPro" id="IPR041426">
    <property type="entry name" value="Mos1_HTH"/>
</dbReference>
<evidence type="ECO:0000313" key="3">
    <source>
        <dbReference type="Proteomes" id="UP000499080"/>
    </source>
</evidence>
<name>A0A4Y2NGW4_ARAVE</name>
<keyword evidence="3" id="KW-1185">Reference proteome</keyword>